<protein>
    <submittedName>
        <fullName evidence="1">Uncharacterized protein</fullName>
    </submittedName>
</protein>
<name>A0A024RUJ6_HYPJR</name>
<proteinExistence type="predicted"/>
<accession>A0A024RUJ6</accession>
<dbReference type="EMBL" id="KI911190">
    <property type="protein sequence ID" value="ETR96743.1"/>
    <property type="molecule type" value="Genomic_DNA"/>
</dbReference>
<gene>
    <name evidence="1" type="ORF">M419DRAFT_13336</name>
</gene>
<reference evidence="2" key="1">
    <citation type="journal article" date="2013" name="Ind. Biotechnol.">
        <title>Comparative genomics analysis of Trichoderma reesei strains.</title>
        <authorList>
            <person name="Koike H."/>
            <person name="Aerts A."/>
            <person name="LaButti K."/>
            <person name="Grigoriev I.V."/>
            <person name="Baker S.E."/>
        </authorList>
    </citation>
    <scope>NUCLEOTIDE SEQUENCE [LARGE SCALE GENOMIC DNA]</scope>
    <source>
        <strain evidence="2">ATCC 56765 / BCRC 32924 / NRRL 11460 / Rut C-30</strain>
    </source>
</reference>
<dbReference type="HOGENOM" id="CLU_1490035_0_0_1"/>
<dbReference type="AlphaFoldDB" id="A0A024RUJ6"/>
<organism evidence="1 2">
    <name type="scientific">Hypocrea jecorina (strain ATCC 56765 / BCRC 32924 / NRRL 11460 / Rut C-30)</name>
    <name type="common">Trichoderma reesei</name>
    <dbReference type="NCBI Taxonomy" id="1344414"/>
    <lineage>
        <taxon>Eukaryota</taxon>
        <taxon>Fungi</taxon>
        <taxon>Dikarya</taxon>
        <taxon>Ascomycota</taxon>
        <taxon>Pezizomycotina</taxon>
        <taxon>Sordariomycetes</taxon>
        <taxon>Hypocreomycetidae</taxon>
        <taxon>Hypocreales</taxon>
        <taxon>Hypocreaceae</taxon>
        <taxon>Trichoderma</taxon>
    </lineage>
</organism>
<dbReference type="Proteomes" id="UP000024376">
    <property type="component" value="Unassembled WGS sequence"/>
</dbReference>
<sequence length="181" mass="20071">MSFHVPGNQPPSRLDHSRRPRTYVAVTLQADARLLILSLGQETRQGWNMPRRLYWQRVATIVQVVLHVEALRVRERCLVLVSVYQPTEMPSGTDCSGVVPTDPSDEGLQFPRVSCHALVTRLLVSWTLWSGSTAVLLCVSRLALPRLDSSTGDDVAHGEDVVLVSRGSKEMVKVLDSEVST</sequence>
<evidence type="ECO:0000313" key="2">
    <source>
        <dbReference type="Proteomes" id="UP000024376"/>
    </source>
</evidence>
<evidence type="ECO:0000313" key="1">
    <source>
        <dbReference type="EMBL" id="ETR96743.1"/>
    </source>
</evidence>
<dbReference type="KEGG" id="trr:M419DRAFT_13336"/>